<feature type="compositionally biased region" description="Low complexity" evidence="2">
    <location>
        <begin position="242"/>
        <end position="253"/>
    </location>
</feature>
<feature type="region of interest" description="Disordered" evidence="2">
    <location>
        <begin position="233"/>
        <end position="310"/>
    </location>
</feature>
<feature type="region of interest" description="Disordered" evidence="2">
    <location>
        <begin position="152"/>
        <end position="190"/>
    </location>
</feature>
<proteinExistence type="predicted"/>
<dbReference type="InterPro" id="IPR036875">
    <property type="entry name" value="Znf_CCHC_sf"/>
</dbReference>
<dbReference type="GO" id="GO:0008270">
    <property type="term" value="F:zinc ion binding"/>
    <property type="evidence" value="ECO:0007669"/>
    <property type="project" value="UniProtKB-KW"/>
</dbReference>
<name>A0AAW1MM73_SAPOF</name>
<dbReference type="Pfam" id="PF00098">
    <property type="entry name" value="zf-CCHC"/>
    <property type="match status" value="1"/>
</dbReference>
<protein>
    <recommendedName>
        <fullName evidence="3">CCHC-type domain-containing protein</fullName>
    </recommendedName>
</protein>
<reference evidence="4" key="1">
    <citation type="submission" date="2024-03" db="EMBL/GenBank/DDBJ databases">
        <title>WGS assembly of Saponaria officinalis var. Norfolk2.</title>
        <authorList>
            <person name="Jenkins J."/>
            <person name="Shu S."/>
            <person name="Grimwood J."/>
            <person name="Barry K."/>
            <person name="Goodstein D."/>
            <person name="Schmutz J."/>
            <person name="Leebens-Mack J."/>
            <person name="Osbourn A."/>
        </authorList>
    </citation>
    <scope>NUCLEOTIDE SEQUENCE [LARGE SCALE GENOMIC DNA]</scope>
    <source>
        <strain evidence="4">JIC</strain>
    </source>
</reference>
<evidence type="ECO:0000313" key="4">
    <source>
        <dbReference type="EMBL" id="KAK9749285.1"/>
    </source>
</evidence>
<organism evidence="4 5">
    <name type="scientific">Saponaria officinalis</name>
    <name type="common">Common soapwort</name>
    <name type="synonym">Lychnis saponaria</name>
    <dbReference type="NCBI Taxonomy" id="3572"/>
    <lineage>
        <taxon>Eukaryota</taxon>
        <taxon>Viridiplantae</taxon>
        <taxon>Streptophyta</taxon>
        <taxon>Embryophyta</taxon>
        <taxon>Tracheophyta</taxon>
        <taxon>Spermatophyta</taxon>
        <taxon>Magnoliopsida</taxon>
        <taxon>eudicotyledons</taxon>
        <taxon>Gunneridae</taxon>
        <taxon>Pentapetalae</taxon>
        <taxon>Caryophyllales</taxon>
        <taxon>Caryophyllaceae</taxon>
        <taxon>Caryophylleae</taxon>
        <taxon>Saponaria</taxon>
    </lineage>
</organism>
<dbReference type="SMART" id="SM00343">
    <property type="entry name" value="ZnF_C2HC"/>
    <property type="match status" value="1"/>
</dbReference>
<keyword evidence="1" id="KW-0863">Zinc-finger</keyword>
<evidence type="ECO:0000256" key="1">
    <source>
        <dbReference type="PROSITE-ProRule" id="PRU00047"/>
    </source>
</evidence>
<feature type="region of interest" description="Disordered" evidence="2">
    <location>
        <begin position="68"/>
        <end position="129"/>
    </location>
</feature>
<feature type="compositionally biased region" description="Low complexity" evidence="2">
    <location>
        <begin position="152"/>
        <end position="162"/>
    </location>
</feature>
<dbReference type="InterPro" id="IPR001878">
    <property type="entry name" value="Znf_CCHC"/>
</dbReference>
<accession>A0AAW1MM73</accession>
<dbReference type="SUPFAM" id="SSF57756">
    <property type="entry name" value="Retrovirus zinc finger-like domains"/>
    <property type="match status" value="1"/>
</dbReference>
<feature type="compositionally biased region" description="Basic and acidic residues" evidence="2">
    <location>
        <begin position="257"/>
        <end position="272"/>
    </location>
</feature>
<keyword evidence="5" id="KW-1185">Reference proteome</keyword>
<feature type="compositionally biased region" description="Polar residues" evidence="2">
    <location>
        <begin position="103"/>
        <end position="129"/>
    </location>
</feature>
<dbReference type="PROSITE" id="PS50158">
    <property type="entry name" value="ZF_CCHC"/>
    <property type="match status" value="1"/>
</dbReference>
<evidence type="ECO:0000256" key="2">
    <source>
        <dbReference type="SAM" id="MobiDB-lite"/>
    </source>
</evidence>
<feature type="domain" description="CCHC-type" evidence="3">
    <location>
        <begin position="3"/>
        <end position="17"/>
    </location>
</feature>
<evidence type="ECO:0000259" key="3">
    <source>
        <dbReference type="PROSITE" id="PS50158"/>
    </source>
</evidence>
<sequence>MICFKCGRLGHLADDCPFNASKTSSKSSTPPDSQPLIANNENEIITEKTIADTPEQDSTFGEWMLVKKPPRRRPNSKPDKSTHVLSPSTSNSNIFNFGKDHNNNSGSRFDLLTEQNPNNDIPTPISNRSNILASSQNTTQNQFPNQPIISNITQTNNSNSQTRFHSRSLTRSTKYSKKNSVPNKAPQNPAAALKDITNLTIINNNSTLKSTTNNNSNPTSENHVQLEANNNASTHILPQPPTATTSTSSTTPSVRNDTSHSELHDFNLDGDARTLYGGDGTGEPNHGHQVQINQEGPIDSPIGDVDTMEC</sequence>
<feature type="compositionally biased region" description="Polar residues" evidence="2">
    <location>
        <begin position="83"/>
        <end position="95"/>
    </location>
</feature>
<dbReference type="Gene3D" id="4.10.60.10">
    <property type="entry name" value="Zinc finger, CCHC-type"/>
    <property type="match status" value="1"/>
</dbReference>
<feature type="region of interest" description="Disordered" evidence="2">
    <location>
        <begin position="18"/>
        <end position="37"/>
    </location>
</feature>
<dbReference type="EMBL" id="JBDFQZ010000002">
    <property type="protein sequence ID" value="KAK9749285.1"/>
    <property type="molecule type" value="Genomic_DNA"/>
</dbReference>
<comment type="caution">
    <text evidence="4">The sequence shown here is derived from an EMBL/GenBank/DDBJ whole genome shotgun (WGS) entry which is preliminary data.</text>
</comment>
<feature type="compositionally biased region" description="Polar residues" evidence="2">
    <location>
        <begin position="167"/>
        <end position="186"/>
    </location>
</feature>
<keyword evidence="1" id="KW-0479">Metal-binding</keyword>
<dbReference type="AlphaFoldDB" id="A0AAW1MM73"/>
<feature type="compositionally biased region" description="Low complexity" evidence="2">
    <location>
        <begin position="21"/>
        <end position="31"/>
    </location>
</feature>
<dbReference type="Proteomes" id="UP001443914">
    <property type="component" value="Unassembled WGS sequence"/>
</dbReference>
<dbReference type="GO" id="GO:0003676">
    <property type="term" value="F:nucleic acid binding"/>
    <property type="evidence" value="ECO:0007669"/>
    <property type="project" value="InterPro"/>
</dbReference>
<evidence type="ECO:0000313" key="5">
    <source>
        <dbReference type="Proteomes" id="UP001443914"/>
    </source>
</evidence>
<keyword evidence="1" id="KW-0862">Zinc</keyword>
<gene>
    <name evidence="4" type="ORF">RND81_02G115100</name>
</gene>